<dbReference type="RefSeq" id="WP_148603770.1">
    <property type="nucleotide sequence ID" value="NZ_BSUV01000001.1"/>
</dbReference>
<feature type="transmembrane region" description="Helical" evidence="1">
    <location>
        <begin position="57"/>
        <end position="77"/>
    </location>
</feature>
<dbReference type="EMBL" id="SDGY01000001">
    <property type="protein sequence ID" value="TYC46644.1"/>
    <property type="molecule type" value="Genomic_DNA"/>
</dbReference>
<protein>
    <submittedName>
        <fullName evidence="2">DUF1361 domain-containing protein</fullName>
    </submittedName>
</protein>
<name>A0A6P2CM32_9LACO</name>
<feature type="transmembrane region" description="Helical" evidence="1">
    <location>
        <begin position="131"/>
        <end position="150"/>
    </location>
</feature>
<dbReference type="Proteomes" id="UP000442244">
    <property type="component" value="Unassembled WGS sequence"/>
</dbReference>
<evidence type="ECO:0000313" key="3">
    <source>
        <dbReference type="Proteomes" id="UP000442244"/>
    </source>
</evidence>
<feature type="transmembrane region" description="Helical" evidence="1">
    <location>
        <begin position="32"/>
        <end position="50"/>
    </location>
</feature>
<proteinExistence type="predicted"/>
<gene>
    <name evidence="2" type="ORF">ESZ47_00465</name>
</gene>
<reference evidence="2 3" key="1">
    <citation type="submission" date="2019-01" db="EMBL/GenBank/DDBJ databases">
        <title>Leuconostoc litchii sp. nov., a novel lactic acid bacterium isolated from lychee.</title>
        <authorList>
            <person name="Wang L.-T."/>
        </authorList>
    </citation>
    <scope>NUCLEOTIDE SEQUENCE [LARGE SCALE GENOMIC DNA]</scope>
    <source>
        <strain evidence="2 3">MB7</strain>
    </source>
</reference>
<dbReference type="AlphaFoldDB" id="A0A6P2CM32"/>
<evidence type="ECO:0000256" key="1">
    <source>
        <dbReference type="SAM" id="Phobius"/>
    </source>
</evidence>
<keyword evidence="3" id="KW-1185">Reference proteome</keyword>
<evidence type="ECO:0000313" key="2">
    <source>
        <dbReference type="EMBL" id="TYC46644.1"/>
    </source>
</evidence>
<sequence length="216" mass="25003">MKRQNVISVLAIHLIVLLFFVFVLMTPTHFTFLNWNIFLALLPLDFAILVNISKHRVVQVIFSLLWLLFYPNTMYMITDFIHLQYIGIGLTVRMQYFNYAVLAAGVFIGVVLGMLSIELMLKYYFRQKHEIWQLTLLFALSLLASVGIYLGRFLRLNSWDVFTQTHTVARLVVSSTSMHMLAFVLLFAGVQFAILVISHFGISLIYNIVDKNEKNE</sequence>
<keyword evidence="1" id="KW-1133">Transmembrane helix</keyword>
<dbReference type="Pfam" id="PF07099">
    <property type="entry name" value="DUF1361"/>
    <property type="match status" value="1"/>
</dbReference>
<feature type="transmembrane region" description="Helical" evidence="1">
    <location>
        <begin position="7"/>
        <end position="26"/>
    </location>
</feature>
<accession>A0A6P2CM32</accession>
<dbReference type="OrthoDB" id="4540541at2"/>
<comment type="caution">
    <text evidence="2">The sequence shown here is derived from an EMBL/GenBank/DDBJ whole genome shotgun (WGS) entry which is preliminary data.</text>
</comment>
<keyword evidence="1" id="KW-0472">Membrane</keyword>
<dbReference type="InterPro" id="IPR009793">
    <property type="entry name" value="DUF1361"/>
</dbReference>
<organism evidence="2 3">
    <name type="scientific">Leuconostoc litchii</name>
    <dbReference type="NCBI Taxonomy" id="1981069"/>
    <lineage>
        <taxon>Bacteria</taxon>
        <taxon>Bacillati</taxon>
        <taxon>Bacillota</taxon>
        <taxon>Bacilli</taxon>
        <taxon>Lactobacillales</taxon>
        <taxon>Lactobacillaceae</taxon>
        <taxon>Leuconostoc</taxon>
    </lineage>
</organism>
<keyword evidence="1" id="KW-0812">Transmembrane</keyword>
<feature type="transmembrane region" description="Helical" evidence="1">
    <location>
        <begin position="180"/>
        <end position="209"/>
    </location>
</feature>
<feature type="transmembrane region" description="Helical" evidence="1">
    <location>
        <begin position="97"/>
        <end position="119"/>
    </location>
</feature>